<comment type="catalytic activity">
    <reaction evidence="6">
        <text>glycyl-tRNA(Gly) + acetyl-CoA = N-acetylglycyl-tRNA(Gly) + CoA + H(+)</text>
        <dbReference type="Rhea" id="RHEA:81867"/>
        <dbReference type="Rhea" id="RHEA-COMP:9683"/>
        <dbReference type="Rhea" id="RHEA-COMP:19766"/>
        <dbReference type="ChEBI" id="CHEBI:15378"/>
        <dbReference type="ChEBI" id="CHEBI:57287"/>
        <dbReference type="ChEBI" id="CHEBI:57288"/>
        <dbReference type="ChEBI" id="CHEBI:78522"/>
        <dbReference type="ChEBI" id="CHEBI:232036"/>
    </reaction>
</comment>
<gene>
    <name evidence="8" type="ORF">C2869_03400</name>
</gene>
<organism evidence="8 9">
    <name type="scientific">Saccharobesus litoralis</name>
    <dbReference type="NCBI Taxonomy" id="2172099"/>
    <lineage>
        <taxon>Bacteria</taxon>
        <taxon>Pseudomonadati</taxon>
        <taxon>Pseudomonadota</taxon>
        <taxon>Gammaproteobacteria</taxon>
        <taxon>Alteromonadales</taxon>
        <taxon>Alteromonadaceae</taxon>
        <taxon>Saccharobesus</taxon>
    </lineage>
</organism>
<dbReference type="PANTHER" id="PTHR36449">
    <property type="entry name" value="ACETYLTRANSFERASE-RELATED"/>
    <property type="match status" value="1"/>
</dbReference>
<accession>A0A2S0VMU1</accession>
<proteinExistence type="inferred from homology"/>
<dbReference type="GO" id="GO:0016747">
    <property type="term" value="F:acyltransferase activity, transferring groups other than amino-acyl groups"/>
    <property type="evidence" value="ECO:0007669"/>
    <property type="project" value="InterPro"/>
</dbReference>
<keyword evidence="4 8" id="KW-0808">Transferase</keyword>
<feature type="domain" description="N-acetyltransferase" evidence="7">
    <location>
        <begin position="4"/>
        <end position="159"/>
    </location>
</feature>
<dbReference type="PROSITE" id="PS51186">
    <property type="entry name" value="GNAT"/>
    <property type="match status" value="1"/>
</dbReference>
<evidence type="ECO:0000259" key="7">
    <source>
        <dbReference type="PROSITE" id="PS51186"/>
    </source>
</evidence>
<keyword evidence="3" id="KW-1277">Toxin-antitoxin system</keyword>
<dbReference type="PANTHER" id="PTHR36449:SF1">
    <property type="entry name" value="ACETYLTRANSFERASE"/>
    <property type="match status" value="1"/>
</dbReference>
<evidence type="ECO:0000256" key="3">
    <source>
        <dbReference type="ARBA" id="ARBA00022649"/>
    </source>
</evidence>
<name>A0A2S0VMU1_9ALTE</name>
<dbReference type="CDD" id="cd04301">
    <property type="entry name" value="NAT_SF"/>
    <property type="match status" value="1"/>
</dbReference>
<dbReference type="OrthoDB" id="9799147at2"/>
<reference evidence="8 9" key="1">
    <citation type="submission" date="2018-01" db="EMBL/GenBank/DDBJ databases">
        <title>Genome sequence of a Cantenovulum-like bacteria.</title>
        <authorList>
            <person name="Tan W.R."/>
            <person name="Lau N.-S."/>
            <person name="Go F."/>
            <person name="Amirul A.-A.A."/>
        </authorList>
    </citation>
    <scope>NUCLEOTIDE SEQUENCE [LARGE SCALE GENOMIC DNA]</scope>
    <source>
        <strain evidence="8 9">CCB-QB4</strain>
    </source>
</reference>
<dbReference type="Gene3D" id="3.40.630.30">
    <property type="match status" value="1"/>
</dbReference>
<evidence type="ECO:0000256" key="6">
    <source>
        <dbReference type="ARBA" id="ARBA00049880"/>
    </source>
</evidence>
<dbReference type="InterPro" id="IPR016181">
    <property type="entry name" value="Acyl_CoA_acyltransferase"/>
</dbReference>
<protein>
    <submittedName>
        <fullName evidence="8">GNAT family N-acetyltransferase</fullName>
    </submittedName>
</protein>
<dbReference type="EMBL" id="CP026604">
    <property type="protein sequence ID" value="AWB65537.1"/>
    <property type="molecule type" value="Genomic_DNA"/>
</dbReference>
<evidence type="ECO:0000313" key="9">
    <source>
        <dbReference type="Proteomes" id="UP000244441"/>
    </source>
</evidence>
<comment type="similarity">
    <text evidence="1">Belongs to the acetyltransferase family. GNAT subfamily.</text>
</comment>
<evidence type="ECO:0000256" key="2">
    <source>
        <dbReference type="ARBA" id="ARBA00022491"/>
    </source>
</evidence>
<evidence type="ECO:0000313" key="8">
    <source>
        <dbReference type="EMBL" id="AWB65537.1"/>
    </source>
</evidence>
<dbReference type="InterPro" id="IPR000182">
    <property type="entry name" value="GNAT_dom"/>
</dbReference>
<evidence type="ECO:0000256" key="4">
    <source>
        <dbReference type="ARBA" id="ARBA00022679"/>
    </source>
</evidence>
<sequence length="165" mass="18281">MGITAPRLLSEQHNLGYFNCGNRDLDEWLTKKAYKSQKRNHTKVYVVADENHQVIGYYAIAMGSVRREDAISPLRRNSPNPIPMVVLARLGVHSDYQGYGIGAGLLKDCVLRSVHAMDVIGGAGILVHAIDASAKQFYQRFGFVESPFSPMTLMARICDIKVSIA</sequence>
<evidence type="ECO:0000256" key="5">
    <source>
        <dbReference type="ARBA" id="ARBA00023315"/>
    </source>
</evidence>
<dbReference type="KEGG" id="cate:C2869_03400"/>
<dbReference type="AlphaFoldDB" id="A0A2S0VMU1"/>
<dbReference type="Pfam" id="PF13508">
    <property type="entry name" value="Acetyltransf_7"/>
    <property type="match status" value="1"/>
</dbReference>
<dbReference type="SUPFAM" id="SSF55729">
    <property type="entry name" value="Acyl-CoA N-acyltransferases (Nat)"/>
    <property type="match status" value="1"/>
</dbReference>
<keyword evidence="9" id="KW-1185">Reference proteome</keyword>
<dbReference type="Proteomes" id="UP000244441">
    <property type="component" value="Chromosome"/>
</dbReference>
<keyword evidence="2" id="KW-0678">Repressor</keyword>
<dbReference type="RefSeq" id="WP_108601613.1">
    <property type="nucleotide sequence ID" value="NZ_CP026604.1"/>
</dbReference>
<evidence type="ECO:0000256" key="1">
    <source>
        <dbReference type="ARBA" id="ARBA00009342"/>
    </source>
</evidence>
<keyword evidence="5" id="KW-0012">Acyltransferase</keyword>